<feature type="transmembrane region" description="Helical" evidence="6">
    <location>
        <begin position="85"/>
        <end position="101"/>
    </location>
</feature>
<dbReference type="InterPro" id="IPR018076">
    <property type="entry name" value="T2SS_GspF_dom"/>
</dbReference>
<keyword evidence="2" id="KW-1003">Cell membrane</keyword>
<comment type="subcellular location">
    <subcellularLocation>
        <location evidence="1">Cell membrane</location>
        <topology evidence="1">Multi-pass membrane protein</topology>
    </subcellularLocation>
</comment>
<evidence type="ECO:0000256" key="5">
    <source>
        <dbReference type="ARBA" id="ARBA00023136"/>
    </source>
</evidence>
<dbReference type="GO" id="GO:0005886">
    <property type="term" value="C:plasma membrane"/>
    <property type="evidence" value="ECO:0007669"/>
    <property type="project" value="UniProtKB-SubCell"/>
</dbReference>
<evidence type="ECO:0000313" key="8">
    <source>
        <dbReference type="EMBL" id="CAB4873772.1"/>
    </source>
</evidence>
<feature type="transmembrane region" description="Helical" evidence="6">
    <location>
        <begin position="259"/>
        <end position="279"/>
    </location>
</feature>
<evidence type="ECO:0000256" key="3">
    <source>
        <dbReference type="ARBA" id="ARBA00022692"/>
    </source>
</evidence>
<dbReference type="EMBL" id="CAFBLM010000041">
    <property type="protein sequence ID" value="CAB4873772.1"/>
    <property type="molecule type" value="Genomic_DNA"/>
</dbReference>
<gene>
    <name evidence="8" type="ORF">UFOPK3401_00955</name>
</gene>
<evidence type="ECO:0000259" key="7">
    <source>
        <dbReference type="Pfam" id="PF00482"/>
    </source>
</evidence>
<dbReference type="AlphaFoldDB" id="A0A6J7DS63"/>
<protein>
    <submittedName>
        <fullName evidence="8">Unannotated protein</fullName>
    </submittedName>
</protein>
<organism evidence="8">
    <name type="scientific">freshwater metagenome</name>
    <dbReference type="NCBI Taxonomy" id="449393"/>
    <lineage>
        <taxon>unclassified sequences</taxon>
        <taxon>metagenomes</taxon>
        <taxon>ecological metagenomes</taxon>
    </lineage>
</organism>
<dbReference type="PANTHER" id="PTHR35007">
    <property type="entry name" value="INTEGRAL MEMBRANE PROTEIN-RELATED"/>
    <property type="match status" value="1"/>
</dbReference>
<dbReference type="Pfam" id="PF00482">
    <property type="entry name" value="T2SSF"/>
    <property type="match status" value="1"/>
</dbReference>
<dbReference type="PANTHER" id="PTHR35007:SF2">
    <property type="entry name" value="PILUS ASSEMBLE PROTEIN"/>
    <property type="match status" value="1"/>
</dbReference>
<feature type="transmembrane region" description="Helical" evidence="6">
    <location>
        <begin position="55"/>
        <end position="79"/>
    </location>
</feature>
<evidence type="ECO:0000256" key="4">
    <source>
        <dbReference type="ARBA" id="ARBA00022989"/>
    </source>
</evidence>
<evidence type="ECO:0000256" key="2">
    <source>
        <dbReference type="ARBA" id="ARBA00022475"/>
    </source>
</evidence>
<sequence>MNGTVVGLCLGAGSIALMMWYRDVNVDFARLPGVVRINRWRADERERLMSAGIRGLSPGGMVALSLVAGCVVFLTLLGISHSRTVSAAFAILAVLAPSTFVKSRVKKRGDFLSALWPDVVDNLSSAVRAGLSLPQALSQLGEKGPVELQPVFIKFGRDYEATGRFGDSLDRLKDDLSDPVADRIIEALRVARDVGGNDLGRLLRTLSAFLRDDARIRGELYARQSWTINGARLAVASPWLLLLFLAFRPQAVMPYDSPTGIFVLLVGAVICICAYQAMVRIGSLPRERRVLK</sequence>
<keyword evidence="5 6" id="KW-0472">Membrane</keyword>
<feature type="domain" description="Type II secretion system protein GspF" evidence="7">
    <location>
        <begin position="121"/>
        <end position="245"/>
    </location>
</feature>
<feature type="transmembrane region" description="Helical" evidence="6">
    <location>
        <begin position="226"/>
        <end position="247"/>
    </location>
</feature>
<evidence type="ECO:0000256" key="6">
    <source>
        <dbReference type="SAM" id="Phobius"/>
    </source>
</evidence>
<evidence type="ECO:0000256" key="1">
    <source>
        <dbReference type="ARBA" id="ARBA00004651"/>
    </source>
</evidence>
<reference evidence="8" key="1">
    <citation type="submission" date="2020-05" db="EMBL/GenBank/DDBJ databases">
        <authorList>
            <person name="Chiriac C."/>
            <person name="Salcher M."/>
            <person name="Ghai R."/>
            <person name="Kavagutti S V."/>
        </authorList>
    </citation>
    <scope>NUCLEOTIDE SEQUENCE</scope>
</reference>
<keyword evidence="3 6" id="KW-0812">Transmembrane</keyword>
<keyword evidence="4 6" id="KW-1133">Transmembrane helix</keyword>
<accession>A0A6J7DS63</accession>
<proteinExistence type="predicted"/>
<name>A0A6J7DS63_9ZZZZ</name>